<dbReference type="Pfam" id="PF00171">
    <property type="entry name" value="Aldedh"/>
    <property type="match status" value="1"/>
</dbReference>
<dbReference type="PANTHER" id="PTHR43570:SF16">
    <property type="entry name" value="ALDEHYDE DEHYDROGENASE TYPE III, ISOFORM Q"/>
    <property type="match status" value="1"/>
</dbReference>
<proteinExistence type="inferred from homology"/>
<dbReference type="WBParaSite" id="ECPE_0001003801-mRNA-1">
    <property type="protein sequence ID" value="ECPE_0001003801-mRNA-1"/>
    <property type="gene ID" value="ECPE_0001003801"/>
</dbReference>
<dbReference type="Gene3D" id="3.40.605.10">
    <property type="entry name" value="Aldehyde Dehydrogenase, Chain A, domain 1"/>
    <property type="match status" value="1"/>
</dbReference>
<evidence type="ECO:0000313" key="5">
    <source>
        <dbReference type="Proteomes" id="UP000272942"/>
    </source>
</evidence>
<dbReference type="InterPro" id="IPR012394">
    <property type="entry name" value="Aldehyde_DH_NAD(P)"/>
</dbReference>
<evidence type="ECO:0000259" key="3">
    <source>
        <dbReference type="Pfam" id="PF00171"/>
    </source>
</evidence>
<gene>
    <name evidence="4" type="ORF">ECPE_LOCUS10006</name>
</gene>
<dbReference type="Gene3D" id="3.40.309.10">
    <property type="entry name" value="Aldehyde Dehydrogenase, Chain A, domain 2"/>
    <property type="match status" value="1"/>
</dbReference>
<accession>A0A183ASS1</accession>
<evidence type="ECO:0000256" key="1">
    <source>
        <dbReference type="ARBA" id="ARBA00009986"/>
    </source>
</evidence>
<dbReference type="PANTHER" id="PTHR43570">
    <property type="entry name" value="ALDEHYDE DEHYDROGENASE"/>
    <property type="match status" value="1"/>
</dbReference>
<evidence type="ECO:0000313" key="4">
    <source>
        <dbReference type="EMBL" id="VDP86331.1"/>
    </source>
</evidence>
<reference evidence="4 5" key="2">
    <citation type="submission" date="2018-11" db="EMBL/GenBank/DDBJ databases">
        <authorList>
            <consortium name="Pathogen Informatics"/>
        </authorList>
    </citation>
    <scope>NUCLEOTIDE SEQUENCE [LARGE SCALE GENOMIC DNA]</scope>
    <source>
        <strain evidence="4 5">Egypt</strain>
    </source>
</reference>
<organism evidence="6">
    <name type="scientific">Echinostoma caproni</name>
    <dbReference type="NCBI Taxonomy" id="27848"/>
    <lineage>
        <taxon>Eukaryota</taxon>
        <taxon>Metazoa</taxon>
        <taxon>Spiralia</taxon>
        <taxon>Lophotrochozoa</taxon>
        <taxon>Platyhelminthes</taxon>
        <taxon>Trematoda</taxon>
        <taxon>Digenea</taxon>
        <taxon>Plagiorchiida</taxon>
        <taxon>Echinostomata</taxon>
        <taxon>Echinostomatoidea</taxon>
        <taxon>Echinostomatidae</taxon>
        <taxon>Echinostoma</taxon>
    </lineage>
</organism>
<keyword evidence="2" id="KW-0560">Oxidoreductase</keyword>
<dbReference type="InterPro" id="IPR015590">
    <property type="entry name" value="Aldehyde_DH_dom"/>
</dbReference>
<evidence type="ECO:0000313" key="6">
    <source>
        <dbReference type="WBParaSite" id="ECPE_0001003801-mRNA-1"/>
    </source>
</evidence>
<dbReference type="GO" id="GO:0004029">
    <property type="term" value="F:aldehyde dehydrogenase (NAD+) activity"/>
    <property type="evidence" value="ECO:0007669"/>
    <property type="project" value="TreeGrafter"/>
</dbReference>
<dbReference type="GO" id="GO:0005737">
    <property type="term" value="C:cytoplasm"/>
    <property type="evidence" value="ECO:0007669"/>
    <property type="project" value="TreeGrafter"/>
</dbReference>
<evidence type="ECO:0000256" key="2">
    <source>
        <dbReference type="ARBA" id="ARBA00023002"/>
    </source>
</evidence>
<reference evidence="6" key="1">
    <citation type="submission" date="2016-06" db="UniProtKB">
        <authorList>
            <consortium name="WormBaseParasite"/>
        </authorList>
    </citation>
    <scope>IDENTIFICATION</scope>
</reference>
<dbReference type="OrthoDB" id="440325at2759"/>
<dbReference type="AlphaFoldDB" id="A0A183ASS1"/>
<keyword evidence="5" id="KW-1185">Reference proteome</keyword>
<name>A0A183ASS1_9TREM</name>
<comment type="similarity">
    <text evidence="1">Belongs to the aldehyde dehydrogenase family.</text>
</comment>
<sequence>MIGAIAAGNTVVLKPSEYAPACADLMANLIPKYIEKHICQVFTGDVQFTQELLEKERFDYVFFTGGYEAGRAVYVAAAKHVTPVTLELGGKCPSYVDSRVSVEMAAKRIAFSKSFNAGQVCVSTDYVLCHKDIFEEFKRVLLDVYKEFYGENPQRTAKFSRIVNNRHFKRLTGMLANTKGKIILGGDSDAEDLFIAPTIVAYVSKDDALMREEIFGPILPIIVVDSATEAIEFINSRNKPLAIYVFTTDSNVFANFKHGTSSGAISQNDCCTHLLLTKTLHAIPNFTPLIVSQLPFGGVGHSGFGNYHGRFSLETFSHKRAVLLKAQTEVVNNKFLYPPYNEDKVSWARWLLSSSERSGCSIL</sequence>
<dbReference type="FunFam" id="3.40.309.10:FF:000003">
    <property type="entry name" value="Aldehyde dehydrogenase"/>
    <property type="match status" value="1"/>
</dbReference>
<dbReference type="InterPro" id="IPR016162">
    <property type="entry name" value="Ald_DH_N"/>
</dbReference>
<dbReference type="InterPro" id="IPR016163">
    <property type="entry name" value="Ald_DH_C"/>
</dbReference>
<dbReference type="SUPFAM" id="SSF53720">
    <property type="entry name" value="ALDH-like"/>
    <property type="match status" value="1"/>
</dbReference>
<protein>
    <submittedName>
        <fullName evidence="6">Aldedh domain-containing protein</fullName>
    </submittedName>
</protein>
<dbReference type="EMBL" id="UZAN01048312">
    <property type="protein sequence ID" value="VDP86331.1"/>
    <property type="molecule type" value="Genomic_DNA"/>
</dbReference>
<feature type="domain" description="Aldehyde dehydrogenase" evidence="3">
    <location>
        <begin position="2"/>
        <end position="321"/>
    </location>
</feature>
<dbReference type="InterPro" id="IPR016161">
    <property type="entry name" value="Ald_DH/histidinol_DH"/>
</dbReference>
<dbReference type="Proteomes" id="UP000272942">
    <property type="component" value="Unassembled WGS sequence"/>
</dbReference>
<dbReference type="GO" id="GO:0006081">
    <property type="term" value="P:aldehyde metabolic process"/>
    <property type="evidence" value="ECO:0007669"/>
    <property type="project" value="InterPro"/>
</dbReference>